<evidence type="ECO:0000256" key="2">
    <source>
        <dbReference type="SAM" id="MobiDB-lite"/>
    </source>
</evidence>
<accession>A0A9Q0S8U8</accession>
<dbReference type="SUPFAM" id="SSF49562">
    <property type="entry name" value="C2 domain (Calcium/lipid-binding domain, CaLB)"/>
    <property type="match status" value="1"/>
</dbReference>
<organism evidence="4 5">
    <name type="scientific">Pseudolycoriella hygida</name>
    <dbReference type="NCBI Taxonomy" id="35572"/>
    <lineage>
        <taxon>Eukaryota</taxon>
        <taxon>Metazoa</taxon>
        <taxon>Ecdysozoa</taxon>
        <taxon>Arthropoda</taxon>
        <taxon>Hexapoda</taxon>
        <taxon>Insecta</taxon>
        <taxon>Pterygota</taxon>
        <taxon>Neoptera</taxon>
        <taxon>Endopterygota</taxon>
        <taxon>Diptera</taxon>
        <taxon>Nematocera</taxon>
        <taxon>Sciaroidea</taxon>
        <taxon>Sciaridae</taxon>
        <taxon>Pseudolycoriella</taxon>
    </lineage>
</organism>
<feature type="compositionally biased region" description="Pro residues" evidence="2">
    <location>
        <begin position="431"/>
        <end position="451"/>
    </location>
</feature>
<feature type="compositionally biased region" description="Polar residues" evidence="2">
    <location>
        <begin position="471"/>
        <end position="484"/>
    </location>
</feature>
<dbReference type="Pfam" id="PF00168">
    <property type="entry name" value="C2"/>
    <property type="match status" value="1"/>
</dbReference>
<sequence length="823" mass="90660">MFSRSKKEPEKKPKRDLSQLGIFDVPDINFDGDGDDDDATDSDMEAELAAITSGSGQNRRKPKPKPQPTVDLDRMVAESLRDVDLDEDDDDVDENDPDLLNELSGIIEPEETVQEATPAPKVIVPTTNSVPELLKSRIQMYKIAEANAKAANDSSKARRFGRGLKTLETMLKQAMAGKAINNDEIPPEVATGAPKPQPSNENNETPVLTPVRSAPSVPDTPVRSPPPVPDTPVSPPPPVTFAPTTDEPPKSVNAEKIEVLLARQREYKIAALSAKKSGDTEKALGFVKISKMFDTVIKAAQDGQPVDLSDMPPSPNELKMQVEPQKPAETPKEESQTQNTTEDNPTVPEPAAGALITAGTVLEALTQRLEKYKSVEQAAKDEGNSSKARRFGRIVKQYEDAIKRHKAGKPVPFEELPTPPGFGPIPGVQPAQPPPDVTPVPPAITPKPTPQQQPAADAGSPPPRPALPKGESSSRLSGNHSSTNLMNKTIATILERQKEFRAAAVEAKRAGEIETAKEYLKTYKGLENLLNVARGGLPVDLNTLPIPPSQRSNLEDSFTVVNAEDDELDDDISDISARLEEQLHKQLKMCKTTRDHHKALGDVAGTNRFENLALSVQKDIDILKIARRNKLPVPKFHYEKKSFNIVKSNTDLTENQLEVNVIRGISYVVANPKDVDTYVKVEFPYPQETPFKTKTQLVRDSDSPDYNEKFIADIQPKARNCQRVFKRHSIKFEVYSKGSCCLWDCCDVIPLCFSGFFRSDTLIGTASVKLQPLETTCEIHDSFNIMDGRKANGGKLEVKIRIKNPILTKQIEHTEEKWLILDS</sequence>
<dbReference type="PROSITE" id="PS50004">
    <property type="entry name" value="C2"/>
    <property type="match status" value="1"/>
</dbReference>
<dbReference type="Proteomes" id="UP001151699">
    <property type="component" value="Chromosome A"/>
</dbReference>
<name>A0A9Q0S8U8_9DIPT</name>
<dbReference type="PANTHER" id="PTHR13076">
    <property type="entry name" value="COILED-COIL AND C2 DOMAIN-CONTAINING PROTEIN 1-LIKE"/>
    <property type="match status" value="1"/>
</dbReference>
<dbReference type="SMART" id="SM00239">
    <property type="entry name" value="C2"/>
    <property type="match status" value="1"/>
</dbReference>
<dbReference type="InterPro" id="IPR006608">
    <property type="entry name" value="CC2D1A/B_DM14"/>
</dbReference>
<protein>
    <submittedName>
        <fullName evidence="4">Coiled-coil and C2 domain-containing protein 1-like</fullName>
    </submittedName>
</protein>
<evidence type="ECO:0000259" key="3">
    <source>
        <dbReference type="PROSITE" id="PS50004"/>
    </source>
</evidence>
<dbReference type="OrthoDB" id="19996at2759"/>
<feature type="region of interest" description="Disordered" evidence="2">
    <location>
        <begin position="303"/>
        <end position="355"/>
    </location>
</feature>
<comment type="similarity">
    <text evidence="1">Belongs to the CC2D1 family.</text>
</comment>
<dbReference type="AlphaFoldDB" id="A0A9Q0S8U8"/>
<comment type="caution">
    <text evidence="4">The sequence shown here is derived from an EMBL/GenBank/DDBJ whole genome shotgun (WGS) entry which is preliminary data.</text>
</comment>
<evidence type="ECO:0000256" key="1">
    <source>
        <dbReference type="ARBA" id="ARBA00010672"/>
    </source>
</evidence>
<feature type="compositionally biased region" description="Basic and acidic residues" evidence="2">
    <location>
        <begin position="1"/>
        <end position="17"/>
    </location>
</feature>
<dbReference type="InterPro" id="IPR035892">
    <property type="entry name" value="C2_domain_sf"/>
</dbReference>
<dbReference type="SMART" id="SM00685">
    <property type="entry name" value="DM14"/>
    <property type="match status" value="4"/>
</dbReference>
<feature type="compositionally biased region" description="Acidic residues" evidence="2">
    <location>
        <begin position="30"/>
        <end position="46"/>
    </location>
</feature>
<feature type="compositionally biased region" description="Pro residues" evidence="2">
    <location>
        <begin position="223"/>
        <end position="240"/>
    </location>
</feature>
<dbReference type="GO" id="GO:0001227">
    <property type="term" value="F:DNA-binding transcription repressor activity, RNA polymerase II-specific"/>
    <property type="evidence" value="ECO:0007669"/>
    <property type="project" value="InterPro"/>
</dbReference>
<dbReference type="Pfam" id="PF21528">
    <property type="entry name" value="CC2D1A-B_DM14"/>
    <property type="match status" value="3"/>
</dbReference>
<dbReference type="InterPro" id="IPR000008">
    <property type="entry name" value="C2_dom"/>
</dbReference>
<proteinExistence type="inferred from homology"/>
<feature type="region of interest" description="Disordered" evidence="2">
    <location>
        <begin position="402"/>
        <end position="484"/>
    </location>
</feature>
<feature type="compositionally biased region" description="Acidic residues" evidence="2">
    <location>
        <begin position="84"/>
        <end position="99"/>
    </location>
</feature>
<reference evidence="4" key="1">
    <citation type="submission" date="2022-07" db="EMBL/GenBank/DDBJ databases">
        <authorList>
            <person name="Trinca V."/>
            <person name="Uliana J.V.C."/>
            <person name="Torres T.T."/>
            <person name="Ward R.J."/>
            <person name="Monesi N."/>
        </authorList>
    </citation>
    <scope>NUCLEOTIDE SEQUENCE</scope>
    <source>
        <strain evidence="4">HSMRA1968</strain>
        <tissue evidence="4">Whole embryos</tissue>
    </source>
</reference>
<feature type="region of interest" description="Disordered" evidence="2">
    <location>
        <begin position="178"/>
        <end position="255"/>
    </location>
</feature>
<feature type="region of interest" description="Disordered" evidence="2">
    <location>
        <begin position="1"/>
        <end position="99"/>
    </location>
</feature>
<dbReference type="Gene3D" id="2.60.40.150">
    <property type="entry name" value="C2 domain"/>
    <property type="match status" value="1"/>
</dbReference>
<keyword evidence="5" id="KW-1185">Reference proteome</keyword>
<dbReference type="PANTHER" id="PTHR13076:SF9">
    <property type="entry name" value="COILED-COIL AND C2 DOMAIN-CONTAINING PROTEIN 1-LIKE"/>
    <property type="match status" value="1"/>
</dbReference>
<dbReference type="InterPro" id="IPR039725">
    <property type="entry name" value="CC2D1A/B"/>
</dbReference>
<dbReference type="EMBL" id="WJQU01000001">
    <property type="protein sequence ID" value="KAJ6649582.1"/>
    <property type="molecule type" value="Genomic_DNA"/>
</dbReference>
<evidence type="ECO:0000313" key="5">
    <source>
        <dbReference type="Proteomes" id="UP001151699"/>
    </source>
</evidence>
<gene>
    <name evidence="4" type="primary">l(2)gd1_0</name>
    <name evidence="4" type="ORF">Bhyg_04820</name>
</gene>
<feature type="domain" description="C2" evidence="3">
    <location>
        <begin position="637"/>
        <end position="783"/>
    </location>
</feature>
<feature type="compositionally biased region" description="Basic and acidic residues" evidence="2">
    <location>
        <begin position="71"/>
        <end position="83"/>
    </location>
</feature>
<evidence type="ECO:0000313" key="4">
    <source>
        <dbReference type="EMBL" id="KAJ6649582.1"/>
    </source>
</evidence>